<dbReference type="GO" id="GO:0017147">
    <property type="term" value="F:Wnt-protein binding"/>
    <property type="evidence" value="ECO:0007669"/>
    <property type="project" value="TreeGrafter"/>
</dbReference>
<dbReference type="InterPro" id="IPR017981">
    <property type="entry name" value="GPCR_2-like_7TM"/>
</dbReference>
<feature type="domain" description="G-protein coupled receptors family 2 profile 2" evidence="17">
    <location>
        <begin position="211"/>
        <end position="529"/>
    </location>
</feature>
<dbReference type="FunFam" id="1.10.2000.10:FF:000016">
    <property type="entry name" value="Frizzled"/>
    <property type="match status" value="1"/>
</dbReference>
<organism evidence="18 19">
    <name type="scientific">Mesorhabditis belari</name>
    <dbReference type="NCBI Taxonomy" id="2138241"/>
    <lineage>
        <taxon>Eukaryota</taxon>
        <taxon>Metazoa</taxon>
        <taxon>Ecdysozoa</taxon>
        <taxon>Nematoda</taxon>
        <taxon>Chromadorea</taxon>
        <taxon>Rhabditida</taxon>
        <taxon>Rhabditina</taxon>
        <taxon>Rhabditomorpha</taxon>
        <taxon>Rhabditoidea</taxon>
        <taxon>Rhabditidae</taxon>
        <taxon>Mesorhabditinae</taxon>
        <taxon>Mesorhabditis</taxon>
    </lineage>
</organism>
<feature type="transmembrane region" description="Helical" evidence="14">
    <location>
        <begin position="500"/>
        <end position="522"/>
    </location>
</feature>
<dbReference type="GO" id="GO:1905485">
    <property type="term" value="P:positive regulation of motor neuron migration"/>
    <property type="evidence" value="ECO:0007669"/>
    <property type="project" value="UniProtKB-ARBA"/>
</dbReference>
<dbReference type="Pfam" id="PF01534">
    <property type="entry name" value="Frizzled"/>
    <property type="match status" value="1"/>
</dbReference>
<feature type="domain" description="FZ" evidence="16">
    <location>
        <begin position="27"/>
        <end position="143"/>
    </location>
</feature>
<evidence type="ECO:0000256" key="14">
    <source>
        <dbReference type="SAM" id="Phobius"/>
    </source>
</evidence>
<dbReference type="AlphaFoldDB" id="A0AAF3ED24"/>
<feature type="chain" id="PRO_5041995399" evidence="15">
    <location>
        <begin position="16"/>
        <end position="564"/>
    </location>
</feature>
<dbReference type="Pfam" id="PF01392">
    <property type="entry name" value="Fz"/>
    <property type="match status" value="1"/>
</dbReference>
<dbReference type="InterPro" id="IPR020067">
    <property type="entry name" value="Frizzled_dom"/>
</dbReference>
<name>A0AAF3ED24_9BILA</name>
<evidence type="ECO:0000256" key="5">
    <source>
        <dbReference type="ARBA" id="ARBA00022687"/>
    </source>
</evidence>
<dbReference type="PROSITE" id="PS50038">
    <property type="entry name" value="FZ"/>
    <property type="match status" value="1"/>
</dbReference>
<dbReference type="CDD" id="cd13951">
    <property type="entry name" value="7tmF_Frizzled_SMO"/>
    <property type="match status" value="1"/>
</dbReference>
<keyword evidence="8 14" id="KW-1133">Transmembrane helix</keyword>
<evidence type="ECO:0000256" key="1">
    <source>
        <dbReference type="ARBA" id="ARBA00004651"/>
    </source>
</evidence>
<dbReference type="PANTHER" id="PTHR11309:SF47">
    <property type="entry name" value="FRIZZLED"/>
    <property type="match status" value="1"/>
</dbReference>
<feature type="transmembrane region" description="Helical" evidence="14">
    <location>
        <begin position="334"/>
        <end position="359"/>
    </location>
</feature>
<evidence type="ECO:0000313" key="19">
    <source>
        <dbReference type="WBParaSite" id="MBELARI_LOCUS11879"/>
    </source>
</evidence>
<feature type="disulfide bond" evidence="13">
    <location>
        <begin position="107"/>
        <end position="131"/>
    </location>
</feature>
<comment type="caution">
    <text evidence="13">Lacks conserved residue(s) required for the propagation of feature annotation.</text>
</comment>
<dbReference type="GO" id="GO:0097402">
    <property type="term" value="P:neuroblast migration"/>
    <property type="evidence" value="ECO:0007669"/>
    <property type="project" value="UniProtKB-ARBA"/>
</dbReference>
<dbReference type="WBParaSite" id="MBELARI_LOCUS11879">
    <property type="protein sequence ID" value="MBELARI_LOCUS11879"/>
    <property type="gene ID" value="MBELARI_LOCUS11879"/>
</dbReference>
<evidence type="ECO:0000259" key="17">
    <source>
        <dbReference type="PROSITE" id="PS50261"/>
    </source>
</evidence>
<dbReference type="InterPro" id="IPR047105">
    <property type="entry name" value="Frizzled-4/Mom-5_7TM"/>
</dbReference>
<dbReference type="PRINTS" id="PR00489">
    <property type="entry name" value="FRIZZLED"/>
</dbReference>
<feature type="transmembrane region" description="Helical" evidence="14">
    <location>
        <begin position="428"/>
        <end position="452"/>
    </location>
</feature>
<dbReference type="GO" id="GO:0042813">
    <property type="term" value="F:Wnt receptor activity"/>
    <property type="evidence" value="ECO:0007669"/>
    <property type="project" value="TreeGrafter"/>
</dbReference>
<keyword evidence="11" id="KW-0675">Receptor</keyword>
<dbReference type="GO" id="GO:0097475">
    <property type="term" value="P:motor neuron migration"/>
    <property type="evidence" value="ECO:0007669"/>
    <property type="project" value="UniProtKB-ARBA"/>
</dbReference>
<evidence type="ECO:0000256" key="3">
    <source>
        <dbReference type="ARBA" id="ARBA00022473"/>
    </source>
</evidence>
<evidence type="ECO:0000256" key="12">
    <source>
        <dbReference type="ARBA" id="ARBA00023180"/>
    </source>
</evidence>
<dbReference type="GO" id="GO:1904937">
    <property type="term" value="P:sensory neuron migration"/>
    <property type="evidence" value="ECO:0007669"/>
    <property type="project" value="UniProtKB-ARBA"/>
</dbReference>
<keyword evidence="10 13" id="KW-1015">Disulfide bond</keyword>
<reference evidence="19" key="1">
    <citation type="submission" date="2024-02" db="UniProtKB">
        <authorList>
            <consortium name="WormBaseParasite"/>
        </authorList>
    </citation>
    <scope>IDENTIFICATION</scope>
</reference>
<evidence type="ECO:0000256" key="7">
    <source>
        <dbReference type="ARBA" id="ARBA00022729"/>
    </source>
</evidence>
<sequence length="564" mass="63299">MRRLVYALLLALVGAQNSEIFRQPHIADPNRCEAITVSTCSELPYNTTHYPNLLNHQNQKDAEAAIGQFQPLIKIKCSEDIKMFLCTVYVPVCTVLETPLPPCRHLCLSAKNGCESLMNKFGFRWPEQLECDRFPIDGICVGENKTSGEPPAPEPQPGPGLTTLECPARMKSHSNGAFLQLVSGKIPECSIQCEADKKVPVLFDARTRRWLRLWTGLCAVACFFCSLFTICTFLVDLKRFTYPVRPILYMALCYFGLSIVYMIGVVGDDRFSCVESSPGGASLVAQGVELLPCSALAVAHYFFNIASSVWWVVLCLAWFLTATRHWGFEFIESLWLYFHAFAWGLPAVLAVIVLITNSFDGDVFTGICSVGNLQGEALMMYLVIPIASALGIGFFLLIMGIFSMVRIRKYIKLQHNDVDKLINKIEKLMLRITGFSSIYILATAAFTGILFYQSRKMPLWIESWYGQRCERTDRTNLGFQTSPTLCPKMKSNETVAQPEIMLFVVKYLLQLVVGVTCAIWIMSAKTAASYRKCWNRVVRGRTVVATADDELLPIGARREVLVHR</sequence>
<evidence type="ECO:0000259" key="16">
    <source>
        <dbReference type="PROSITE" id="PS50038"/>
    </source>
</evidence>
<keyword evidence="4" id="KW-1003">Cell membrane</keyword>
<dbReference type="PROSITE" id="PS50261">
    <property type="entry name" value="G_PROTEIN_RECEP_F2_4"/>
    <property type="match status" value="1"/>
</dbReference>
<dbReference type="InterPro" id="IPR036790">
    <property type="entry name" value="Frizzled_dom_sf"/>
</dbReference>
<dbReference type="GO" id="GO:0035567">
    <property type="term" value="P:non-canonical Wnt signaling pathway"/>
    <property type="evidence" value="ECO:0007669"/>
    <property type="project" value="TreeGrafter"/>
</dbReference>
<dbReference type="PANTHER" id="PTHR11309">
    <property type="entry name" value="FRIZZLED"/>
    <property type="match status" value="1"/>
</dbReference>
<keyword evidence="18" id="KW-1185">Reference proteome</keyword>
<feature type="disulfide bond" evidence="13">
    <location>
        <begin position="40"/>
        <end position="86"/>
    </location>
</feature>
<dbReference type="Gene3D" id="1.20.1070.10">
    <property type="entry name" value="Rhodopsin 7-helix transmembrane proteins"/>
    <property type="match status" value="1"/>
</dbReference>
<feature type="disulfide bond" evidence="13">
    <location>
        <begin position="32"/>
        <end position="93"/>
    </location>
</feature>
<evidence type="ECO:0000256" key="2">
    <source>
        <dbReference type="ARBA" id="ARBA00008077"/>
    </source>
</evidence>
<evidence type="ECO:0000256" key="8">
    <source>
        <dbReference type="ARBA" id="ARBA00022989"/>
    </source>
</evidence>
<keyword evidence="12" id="KW-0325">Glycoprotein</keyword>
<evidence type="ECO:0000256" key="4">
    <source>
        <dbReference type="ARBA" id="ARBA00022475"/>
    </source>
</evidence>
<evidence type="ECO:0000256" key="10">
    <source>
        <dbReference type="ARBA" id="ARBA00023157"/>
    </source>
</evidence>
<dbReference type="SMART" id="SM00063">
    <property type="entry name" value="FRI"/>
    <property type="match status" value="1"/>
</dbReference>
<evidence type="ECO:0000256" key="11">
    <source>
        <dbReference type="ARBA" id="ARBA00023170"/>
    </source>
</evidence>
<dbReference type="Gene3D" id="1.10.2000.10">
    <property type="entry name" value="Frizzled cysteine-rich domain"/>
    <property type="match status" value="1"/>
</dbReference>
<keyword evidence="7 15" id="KW-0732">Signal</keyword>
<feature type="transmembrane region" description="Helical" evidence="14">
    <location>
        <begin position="213"/>
        <end position="235"/>
    </location>
</feature>
<keyword evidence="6 14" id="KW-0812">Transmembrane</keyword>
<evidence type="ECO:0000256" key="15">
    <source>
        <dbReference type="SAM" id="SignalP"/>
    </source>
</evidence>
<dbReference type="InterPro" id="IPR000539">
    <property type="entry name" value="Frizzled/Smoothened_7TM"/>
</dbReference>
<keyword evidence="5" id="KW-0879">Wnt signaling pathway</keyword>
<evidence type="ECO:0000256" key="6">
    <source>
        <dbReference type="ARBA" id="ARBA00022692"/>
    </source>
</evidence>
<keyword evidence="3" id="KW-0217">Developmental protein</keyword>
<feature type="transmembrane region" description="Helical" evidence="14">
    <location>
        <begin position="301"/>
        <end position="322"/>
    </location>
</feature>
<dbReference type="GO" id="GO:0005886">
    <property type="term" value="C:plasma membrane"/>
    <property type="evidence" value="ECO:0007669"/>
    <property type="project" value="UniProtKB-SubCell"/>
</dbReference>
<dbReference type="SUPFAM" id="SSF63501">
    <property type="entry name" value="Frizzled cysteine-rich domain"/>
    <property type="match status" value="1"/>
</dbReference>
<comment type="subcellular location">
    <subcellularLocation>
        <location evidence="1">Cell membrane</location>
        <topology evidence="1">Multi-pass membrane protein</topology>
    </subcellularLocation>
</comment>
<feature type="transmembrane region" description="Helical" evidence="14">
    <location>
        <begin position="379"/>
        <end position="407"/>
    </location>
</feature>
<dbReference type="InterPro" id="IPR015526">
    <property type="entry name" value="Frizzled/SFRP"/>
</dbReference>
<dbReference type="Proteomes" id="UP000887575">
    <property type="component" value="Unassembled WGS sequence"/>
</dbReference>
<feature type="signal peptide" evidence="15">
    <location>
        <begin position="1"/>
        <end position="15"/>
    </location>
</feature>
<comment type="similarity">
    <text evidence="2">Belongs to the G-protein coupled receptor Fz/Smo family.</text>
</comment>
<proteinExistence type="inferred from homology"/>
<evidence type="ECO:0000313" key="18">
    <source>
        <dbReference type="Proteomes" id="UP000887575"/>
    </source>
</evidence>
<accession>A0AAF3ED24</accession>
<keyword evidence="9 14" id="KW-0472">Membrane</keyword>
<dbReference type="GO" id="GO:0060070">
    <property type="term" value="P:canonical Wnt signaling pathway"/>
    <property type="evidence" value="ECO:0007669"/>
    <property type="project" value="TreeGrafter"/>
</dbReference>
<dbReference type="SMART" id="SM01330">
    <property type="entry name" value="Frizzled"/>
    <property type="match status" value="1"/>
</dbReference>
<feature type="transmembrane region" description="Helical" evidence="14">
    <location>
        <begin position="247"/>
        <end position="267"/>
    </location>
</feature>
<evidence type="ECO:0000256" key="9">
    <source>
        <dbReference type="ARBA" id="ARBA00023136"/>
    </source>
</evidence>
<protein>
    <submittedName>
        <fullName evidence="19">Frizzled-1</fullName>
    </submittedName>
</protein>
<evidence type="ECO:0000256" key="13">
    <source>
        <dbReference type="PROSITE-ProRule" id="PRU00090"/>
    </source>
</evidence>